<proteinExistence type="predicted"/>
<dbReference type="EMBL" id="JARRIG010000004">
    <property type="protein sequence ID" value="MFA4804416.1"/>
    <property type="molecule type" value="Genomic_DNA"/>
</dbReference>
<accession>A0ABV4T6Y1</accession>
<comment type="caution">
    <text evidence="2">The sequence shown here is derived from an EMBL/GenBank/DDBJ whole genome shotgun (WGS) entry which is preliminary data.</text>
</comment>
<evidence type="ECO:0000313" key="3">
    <source>
        <dbReference type="Proteomes" id="UP001571980"/>
    </source>
</evidence>
<dbReference type="Gene3D" id="1.10.3740.10">
    <property type="entry name" value="SSO1389-like domains"/>
    <property type="match status" value="1"/>
</dbReference>
<dbReference type="Pfam" id="PF09455">
    <property type="entry name" value="Csx1_HEPN"/>
    <property type="match status" value="1"/>
</dbReference>
<evidence type="ECO:0000259" key="1">
    <source>
        <dbReference type="Pfam" id="PF09455"/>
    </source>
</evidence>
<protein>
    <recommendedName>
        <fullName evidence="1">CRISPR system endoribonuclease Csx1-like HEPN domain-containing protein</fullName>
    </recommendedName>
</protein>
<keyword evidence="3" id="KW-1185">Reference proteome</keyword>
<gene>
    <name evidence="2" type="ORF">P8X34_06655</name>
</gene>
<dbReference type="InterPro" id="IPR019016">
    <property type="entry name" value="Csx1-like_HEPN"/>
</dbReference>
<evidence type="ECO:0000313" key="2">
    <source>
        <dbReference type="EMBL" id="MFA4804416.1"/>
    </source>
</evidence>
<sequence>MAKFRINSARLNLWTSSILLGLPLLLATAHPNLTEILQILDEAFREFRENIEVQGNTLKRRIGLGKDFATLSKLAFQIGVINDLLKDINLPREELSANELFEIADRVFKGRIKESTRKEIDRILTRVGDVKEWTKLREFFPNANPQVDPRNFLAHAGLEANLVEVKREKDVLFRYTRDKVLYGGKMEDPWRVIWRILGG</sequence>
<feature type="domain" description="CRISPR system endoribonuclease Csx1-like HEPN" evidence="1">
    <location>
        <begin position="117"/>
        <end position="175"/>
    </location>
</feature>
<organism evidence="2 3">
    <name type="scientific">Pyrococcus kukulkanii</name>
    <dbReference type="NCBI Taxonomy" id="1609559"/>
    <lineage>
        <taxon>Archaea</taxon>
        <taxon>Methanobacteriati</taxon>
        <taxon>Methanobacteriota</taxon>
        <taxon>Thermococci</taxon>
        <taxon>Thermococcales</taxon>
        <taxon>Thermococcaceae</taxon>
        <taxon>Pyrococcus</taxon>
    </lineage>
</organism>
<dbReference type="SUPFAM" id="SSF160980">
    <property type="entry name" value="SSO1389-like"/>
    <property type="match status" value="1"/>
</dbReference>
<dbReference type="Proteomes" id="UP001571980">
    <property type="component" value="Unassembled WGS sequence"/>
</dbReference>
<dbReference type="InterPro" id="IPR027419">
    <property type="entry name" value="CRISPR-assoc_Csx1_C"/>
</dbReference>
<dbReference type="RefSeq" id="WP_372823724.1">
    <property type="nucleotide sequence ID" value="NZ_JARRIC010000002.1"/>
</dbReference>
<name>A0ABV4T6Y1_9EURY</name>
<reference evidence="2 3" key="1">
    <citation type="submission" date="2023-03" db="EMBL/GenBank/DDBJ databases">
        <title>Speciation in Pyrococcus: adaptation to high temperature as a mechanism.</title>
        <authorList>
            <person name="Gu J."/>
        </authorList>
    </citation>
    <scope>NUCLEOTIDE SEQUENCE [LARGE SCALE GENOMIC DNA]</scope>
    <source>
        <strain evidence="2 3">LMOA34</strain>
    </source>
</reference>